<name>A0A6G8PXG5_9ACTN</name>
<dbReference type="KEGG" id="rmar:GBA65_10585"/>
<gene>
    <name evidence="1" type="ORF">GBA65_10585</name>
</gene>
<evidence type="ECO:0000313" key="1">
    <source>
        <dbReference type="EMBL" id="QIN78893.1"/>
    </source>
</evidence>
<reference evidence="1 2" key="1">
    <citation type="submission" date="2019-10" db="EMBL/GenBank/DDBJ databases">
        <title>Rubrobacter sp nov SCSIO 52915 isolated from a deep-sea sediment in the South China Sea.</title>
        <authorList>
            <person name="Chen R.W."/>
        </authorList>
    </citation>
    <scope>NUCLEOTIDE SEQUENCE [LARGE SCALE GENOMIC DNA]</scope>
    <source>
        <strain evidence="1 2">SCSIO 52915</strain>
    </source>
</reference>
<sequence length="168" mass="17686">MALLPGERAGKICTASAGSVSVEALLCARPGEALPSPSLPDCGPRARRYGLREDGGGGTYELACEVRALRGAELAEAVDELLRAVSAHAALVGAVLETRVVRLGEPLVPDPLVLGRLARYLRSSGLGVSFGPSWTPAPQAEAWVGAGGRRREIEHLLREHPSWQPVLP</sequence>
<dbReference type="RefSeq" id="WP_166396559.1">
    <property type="nucleotide sequence ID" value="NZ_CP045121.1"/>
</dbReference>
<dbReference type="EMBL" id="CP045121">
    <property type="protein sequence ID" value="QIN78893.1"/>
    <property type="molecule type" value="Genomic_DNA"/>
</dbReference>
<organism evidence="1 2">
    <name type="scientific">Rubrobacter marinus</name>
    <dbReference type="NCBI Taxonomy" id="2653852"/>
    <lineage>
        <taxon>Bacteria</taxon>
        <taxon>Bacillati</taxon>
        <taxon>Actinomycetota</taxon>
        <taxon>Rubrobacteria</taxon>
        <taxon>Rubrobacterales</taxon>
        <taxon>Rubrobacteraceae</taxon>
        <taxon>Rubrobacter</taxon>
    </lineage>
</organism>
<keyword evidence="2" id="KW-1185">Reference proteome</keyword>
<protein>
    <submittedName>
        <fullName evidence="1">Uncharacterized protein</fullName>
    </submittedName>
</protein>
<dbReference type="AlphaFoldDB" id="A0A6G8PXG5"/>
<evidence type="ECO:0000313" key="2">
    <source>
        <dbReference type="Proteomes" id="UP000502706"/>
    </source>
</evidence>
<proteinExistence type="predicted"/>
<accession>A0A6G8PXG5</accession>
<dbReference type="Proteomes" id="UP000502706">
    <property type="component" value="Chromosome"/>
</dbReference>